<reference evidence="2" key="1">
    <citation type="journal article" date="2018" name="Nat. Genet.">
        <title>Extensive intraspecific gene order and gene structural variations between Mo17 and other maize genomes.</title>
        <authorList>
            <person name="Sun S."/>
            <person name="Zhou Y."/>
            <person name="Chen J."/>
            <person name="Shi J."/>
            <person name="Zhao H."/>
            <person name="Zhao H."/>
            <person name="Song W."/>
            <person name="Zhang M."/>
            <person name="Cui Y."/>
            <person name="Dong X."/>
            <person name="Liu H."/>
            <person name="Ma X."/>
            <person name="Jiao Y."/>
            <person name="Wang B."/>
            <person name="Wei X."/>
            <person name="Stein J.C."/>
            <person name="Glaubitz J.C."/>
            <person name="Lu F."/>
            <person name="Yu G."/>
            <person name="Liang C."/>
            <person name="Fengler K."/>
            <person name="Li B."/>
            <person name="Rafalski A."/>
            <person name="Schnable P.S."/>
            <person name="Ware D.H."/>
            <person name="Buckler E.S."/>
            <person name="Lai J."/>
        </authorList>
    </citation>
    <scope>NUCLEOTIDE SEQUENCE [LARGE SCALE GENOMIC DNA]</scope>
    <source>
        <tissue evidence="2">Seedling</tissue>
    </source>
</reference>
<feature type="region of interest" description="Disordered" evidence="1">
    <location>
        <begin position="1"/>
        <end position="32"/>
    </location>
</feature>
<dbReference type="EMBL" id="NCVQ01000004">
    <property type="protein sequence ID" value="PWZ34151.1"/>
    <property type="molecule type" value="Genomic_DNA"/>
</dbReference>
<proteinExistence type="predicted"/>
<dbReference type="AlphaFoldDB" id="A0A3L6FP90"/>
<feature type="compositionally biased region" description="Basic and acidic residues" evidence="1">
    <location>
        <begin position="1"/>
        <end position="15"/>
    </location>
</feature>
<comment type="caution">
    <text evidence="2">The sequence shown here is derived from an EMBL/GenBank/DDBJ whole genome shotgun (WGS) entry which is preliminary data.</text>
</comment>
<feature type="compositionally biased region" description="Basic and acidic residues" evidence="1">
    <location>
        <begin position="23"/>
        <end position="32"/>
    </location>
</feature>
<protein>
    <submittedName>
        <fullName evidence="2">Uncharacterized protein</fullName>
    </submittedName>
</protein>
<organism evidence="2">
    <name type="scientific">Zea mays</name>
    <name type="common">Maize</name>
    <dbReference type="NCBI Taxonomy" id="4577"/>
    <lineage>
        <taxon>Eukaryota</taxon>
        <taxon>Viridiplantae</taxon>
        <taxon>Streptophyta</taxon>
        <taxon>Embryophyta</taxon>
        <taxon>Tracheophyta</taxon>
        <taxon>Spermatophyta</taxon>
        <taxon>Magnoliopsida</taxon>
        <taxon>Liliopsida</taxon>
        <taxon>Poales</taxon>
        <taxon>Poaceae</taxon>
        <taxon>PACMAD clade</taxon>
        <taxon>Panicoideae</taxon>
        <taxon>Andropogonodae</taxon>
        <taxon>Andropogoneae</taxon>
        <taxon>Tripsacinae</taxon>
        <taxon>Zea</taxon>
    </lineage>
</organism>
<dbReference type="Proteomes" id="UP000251960">
    <property type="component" value="Chromosome 3"/>
</dbReference>
<sequence length="32" mass="3430">MARTGLGEEWRDGRGKGAGAPGCDERRNVAQQ</sequence>
<evidence type="ECO:0000256" key="1">
    <source>
        <dbReference type="SAM" id="MobiDB-lite"/>
    </source>
</evidence>
<accession>A0A3L6FP90</accession>
<name>A0A3L6FP90_MAIZE</name>
<gene>
    <name evidence="2" type="ORF">Zm00014a_026902</name>
</gene>
<evidence type="ECO:0000313" key="2">
    <source>
        <dbReference type="EMBL" id="PWZ34151.1"/>
    </source>
</evidence>